<evidence type="ECO:0008006" key="3">
    <source>
        <dbReference type="Google" id="ProtNLM"/>
    </source>
</evidence>
<accession>A0ABM8Z7X2</accession>
<protein>
    <recommendedName>
        <fullName evidence="3">Polymerase nucleotidyl transferase domain-containing protein</fullName>
    </recommendedName>
</protein>
<organism evidence="1 2">
    <name type="scientific">Periweissella fabaria</name>
    <dbReference type="NCBI Taxonomy" id="546157"/>
    <lineage>
        <taxon>Bacteria</taxon>
        <taxon>Bacillati</taxon>
        <taxon>Bacillota</taxon>
        <taxon>Bacilli</taxon>
        <taxon>Lactobacillales</taxon>
        <taxon>Lactobacillaceae</taxon>
        <taxon>Periweissella</taxon>
    </lineage>
</organism>
<dbReference type="EMBL" id="CAKKNS010000011">
    <property type="protein sequence ID" value="CAH0417527.1"/>
    <property type="molecule type" value="Genomic_DNA"/>
</dbReference>
<name>A0ABM8Z7X2_9LACO</name>
<dbReference type="Proteomes" id="UP000789707">
    <property type="component" value="Unassembled WGS sequence"/>
</dbReference>
<evidence type="ECO:0000313" key="2">
    <source>
        <dbReference type="Proteomes" id="UP000789707"/>
    </source>
</evidence>
<gene>
    <name evidence="1" type="ORF">WFA24289_01869</name>
</gene>
<reference evidence="1 2" key="1">
    <citation type="submission" date="2021-11" db="EMBL/GenBank/DDBJ databases">
        <authorList>
            <person name="Depoorter E."/>
        </authorList>
    </citation>
    <scope>NUCLEOTIDE SEQUENCE [LARGE SCALE GENOMIC DNA]</scope>
    <source>
        <strain evidence="1 2">LMG 24289</strain>
    </source>
</reference>
<dbReference type="RefSeq" id="WP_230097550.1">
    <property type="nucleotide sequence ID" value="NZ_CAKKNS010000011.1"/>
</dbReference>
<proteinExistence type="predicted"/>
<keyword evidence="2" id="KW-1185">Reference proteome</keyword>
<comment type="caution">
    <text evidence="1">The sequence shown here is derived from an EMBL/GenBank/DDBJ whole genome shotgun (WGS) entry which is preliminary data.</text>
</comment>
<sequence>MIDITRFKGEYLDSIKNSGVNIESSDIVYVAGSLVEGEISSIGFGMGNEYSDIDLFVIKTNAEPSNNIHSYSVNNRRFDFKKIQGKHFDVETYDIQQLVEIFNSIKSVDFGLNKNLKKQIKLPSGWTFTTLNSIIHRLFMSCSIQNDSQYKELKQKLDLKKYQKIYFGILMNRIDDATSDVMGNLTDFASRTTAMYVIRQSYVHLLEMILLTQGYTNDRPKWSFLKFNNLLQQYEQYREVWNWYQKVHFEGINLEKESSKIVIEDAQIFLNEYIEYLEEKINA</sequence>
<evidence type="ECO:0000313" key="1">
    <source>
        <dbReference type="EMBL" id="CAH0417527.1"/>
    </source>
</evidence>